<dbReference type="Proteomes" id="UP000308600">
    <property type="component" value="Unassembled WGS sequence"/>
</dbReference>
<feature type="non-terminal residue" evidence="1">
    <location>
        <position position="139"/>
    </location>
</feature>
<accession>A0ACD3BGE0</accession>
<evidence type="ECO:0000313" key="2">
    <source>
        <dbReference type="Proteomes" id="UP000308600"/>
    </source>
</evidence>
<name>A0ACD3BGE0_9AGAR</name>
<protein>
    <submittedName>
        <fullName evidence="1">Uncharacterized protein</fullName>
    </submittedName>
</protein>
<reference evidence="1 2" key="1">
    <citation type="journal article" date="2019" name="Nat. Ecol. Evol.">
        <title>Megaphylogeny resolves global patterns of mushroom evolution.</title>
        <authorList>
            <person name="Varga T."/>
            <person name="Krizsan K."/>
            <person name="Foldi C."/>
            <person name="Dima B."/>
            <person name="Sanchez-Garcia M."/>
            <person name="Sanchez-Ramirez S."/>
            <person name="Szollosi G.J."/>
            <person name="Szarkandi J.G."/>
            <person name="Papp V."/>
            <person name="Albert L."/>
            <person name="Andreopoulos W."/>
            <person name="Angelini C."/>
            <person name="Antonin V."/>
            <person name="Barry K.W."/>
            <person name="Bougher N.L."/>
            <person name="Buchanan P."/>
            <person name="Buyck B."/>
            <person name="Bense V."/>
            <person name="Catcheside P."/>
            <person name="Chovatia M."/>
            <person name="Cooper J."/>
            <person name="Damon W."/>
            <person name="Desjardin D."/>
            <person name="Finy P."/>
            <person name="Geml J."/>
            <person name="Haridas S."/>
            <person name="Hughes K."/>
            <person name="Justo A."/>
            <person name="Karasinski D."/>
            <person name="Kautmanova I."/>
            <person name="Kiss B."/>
            <person name="Kocsube S."/>
            <person name="Kotiranta H."/>
            <person name="LaButti K.M."/>
            <person name="Lechner B.E."/>
            <person name="Liimatainen K."/>
            <person name="Lipzen A."/>
            <person name="Lukacs Z."/>
            <person name="Mihaltcheva S."/>
            <person name="Morgado L.N."/>
            <person name="Niskanen T."/>
            <person name="Noordeloos M.E."/>
            <person name="Ohm R.A."/>
            <person name="Ortiz-Santana B."/>
            <person name="Ovrebo C."/>
            <person name="Racz N."/>
            <person name="Riley R."/>
            <person name="Savchenko A."/>
            <person name="Shiryaev A."/>
            <person name="Soop K."/>
            <person name="Spirin V."/>
            <person name="Szebenyi C."/>
            <person name="Tomsovsky M."/>
            <person name="Tulloss R.E."/>
            <person name="Uehling J."/>
            <person name="Grigoriev I.V."/>
            <person name="Vagvolgyi C."/>
            <person name="Papp T."/>
            <person name="Martin F.M."/>
            <person name="Miettinen O."/>
            <person name="Hibbett D.S."/>
            <person name="Nagy L.G."/>
        </authorList>
    </citation>
    <scope>NUCLEOTIDE SEQUENCE [LARGE SCALE GENOMIC DNA]</scope>
    <source>
        <strain evidence="1 2">NL-1719</strain>
    </source>
</reference>
<evidence type="ECO:0000313" key="1">
    <source>
        <dbReference type="EMBL" id="TFK76692.1"/>
    </source>
</evidence>
<sequence>MLRPFTFICVKAQVIGIWMAINLCAISFTAQLAIGNFWESKMSILPLTLPALLREVLLQSNREPLQLRPDYSSHSVDELRNSATSVLKTEGGLRVAVHGDLKITMTLTPAGCDTCFVHKGSKHPNRSQQRMAFVVFIWR</sequence>
<proteinExistence type="predicted"/>
<gene>
    <name evidence="1" type="ORF">BDN72DRAFT_873265</name>
</gene>
<organism evidence="1 2">
    <name type="scientific">Pluteus cervinus</name>
    <dbReference type="NCBI Taxonomy" id="181527"/>
    <lineage>
        <taxon>Eukaryota</taxon>
        <taxon>Fungi</taxon>
        <taxon>Dikarya</taxon>
        <taxon>Basidiomycota</taxon>
        <taxon>Agaricomycotina</taxon>
        <taxon>Agaricomycetes</taxon>
        <taxon>Agaricomycetidae</taxon>
        <taxon>Agaricales</taxon>
        <taxon>Pluteineae</taxon>
        <taxon>Pluteaceae</taxon>
        <taxon>Pluteus</taxon>
    </lineage>
</organism>
<dbReference type="EMBL" id="ML208259">
    <property type="protein sequence ID" value="TFK76692.1"/>
    <property type="molecule type" value="Genomic_DNA"/>
</dbReference>
<keyword evidence="2" id="KW-1185">Reference proteome</keyword>